<name>A0ACC2KFW5_PERAE</name>
<evidence type="ECO:0000313" key="2">
    <source>
        <dbReference type="Proteomes" id="UP001234297"/>
    </source>
</evidence>
<reference evidence="1 2" key="1">
    <citation type="journal article" date="2022" name="Hortic Res">
        <title>A haplotype resolved chromosomal level avocado genome allows analysis of novel avocado genes.</title>
        <authorList>
            <person name="Nath O."/>
            <person name="Fletcher S.J."/>
            <person name="Hayward A."/>
            <person name="Shaw L.M."/>
            <person name="Masouleh A.K."/>
            <person name="Furtado A."/>
            <person name="Henry R.J."/>
            <person name="Mitter N."/>
        </authorList>
    </citation>
    <scope>NUCLEOTIDE SEQUENCE [LARGE SCALE GENOMIC DNA]</scope>
    <source>
        <strain evidence="2">cv. Hass</strain>
    </source>
</reference>
<dbReference type="Proteomes" id="UP001234297">
    <property type="component" value="Chromosome 9"/>
</dbReference>
<evidence type="ECO:0000313" key="1">
    <source>
        <dbReference type="EMBL" id="KAJ8620021.1"/>
    </source>
</evidence>
<organism evidence="1 2">
    <name type="scientific">Persea americana</name>
    <name type="common">Avocado</name>
    <dbReference type="NCBI Taxonomy" id="3435"/>
    <lineage>
        <taxon>Eukaryota</taxon>
        <taxon>Viridiplantae</taxon>
        <taxon>Streptophyta</taxon>
        <taxon>Embryophyta</taxon>
        <taxon>Tracheophyta</taxon>
        <taxon>Spermatophyta</taxon>
        <taxon>Magnoliopsida</taxon>
        <taxon>Magnoliidae</taxon>
        <taxon>Laurales</taxon>
        <taxon>Lauraceae</taxon>
        <taxon>Persea</taxon>
    </lineage>
</organism>
<protein>
    <submittedName>
        <fullName evidence="1">Uncharacterized protein</fullName>
    </submittedName>
</protein>
<sequence length="229" mass="25973">MKTIATLQQEERLMQFLMGLNDSFSAIRSQILLMDPLPAVNKAYSLVLQEENQRLMRTRYESQIYGTNIVANEASATSFLPSAAAATQNQQHFGRGNMPKLRREHPRCSHCNKLGHTEDRYCVKHGYPLRDDTTHAPQRDVPHTANNAQSTPLETSTSVPQFTNEQYHQLSGLFLSDLRSKKMIGVGRQQGGLYTLQPPNAVVFSTSRFDLWHWRLGHPSNSHLKDLIS</sequence>
<proteinExistence type="predicted"/>
<accession>A0ACC2KFW5</accession>
<comment type="caution">
    <text evidence="1">The sequence shown here is derived from an EMBL/GenBank/DDBJ whole genome shotgun (WGS) entry which is preliminary data.</text>
</comment>
<keyword evidence="2" id="KW-1185">Reference proteome</keyword>
<dbReference type="EMBL" id="CM056817">
    <property type="protein sequence ID" value="KAJ8620021.1"/>
    <property type="molecule type" value="Genomic_DNA"/>
</dbReference>
<gene>
    <name evidence="1" type="ORF">MRB53_028550</name>
</gene>